<dbReference type="InterPro" id="IPR003838">
    <property type="entry name" value="ABC3_permease_C"/>
</dbReference>
<feature type="transmembrane region" description="Helical" evidence="6">
    <location>
        <begin position="484"/>
        <end position="506"/>
    </location>
</feature>
<reference evidence="8 9" key="1">
    <citation type="journal article" date="2023" name="Microbiol. Spectr.">
        <title>Symbiosis of Carpenter Bees with Uncharacterized Lactic Acid Bacteria Showing NAD Auxotrophy.</title>
        <authorList>
            <person name="Kawasaki S."/>
            <person name="Ozawa K."/>
            <person name="Mori T."/>
            <person name="Yamamoto A."/>
            <person name="Ito M."/>
            <person name="Ohkuma M."/>
            <person name="Sakamoto M."/>
            <person name="Matsutani M."/>
        </authorList>
    </citation>
    <scope>NUCLEOTIDE SEQUENCE [LARGE SCALE GENOMIC DNA]</scope>
    <source>
        <strain evidence="8 9">XA3</strain>
    </source>
</reference>
<dbReference type="PANTHER" id="PTHR46795">
    <property type="entry name" value="ABC TRANSPORTER PERMEASE-RELATED-RELATED"/>
    <property type="match status" value="1"/>
</dbReference>
<feature type="transmembrane region" description="Helical" evidence="6">
    <location>
        <begin position="535"/>
        <end position="556"/>
    </location>
</feature>
<feature type="transmembrane region" description="Helical" evidence="6">
    <location>
        <begin position="284"/>
        <end position="305"/>
    </location>
</feature>
<name>A0AAU9DKT4_9LACO</name>
<evidence type="ECO:0000256" key="5">
    <source>
        <dbReference type="ARBA" id="ARBA00023136"/>
    </source>
</evidence>
<dbReference type="InterPro" id="IPR052536">
    <property type="entry name" value="ABC-4_Integral_Memb_Prot"/>
</dbReference>
<dbReference type="AlphaFoldDB" id="A0AAU9DKT4"/>
<dbReference type="InterPro" id="IPR027022">
    <property type="entry name" value="ABC_permease_BceB-typ"/>
</dbReference>
<dbReference type="PIRSF" id="PIRSF018968">
    <property type="entry name" value="ABC_permease_BceB"/>
    <property type="match status" value="1"/>
</dbReference>
<keyword evidence="3 6" id="KW-0812">Transmembrane</keyword>
<evidence type="ECO:0000259" key="7">
    <source>
        <dbReference type="Pfam" id="PF02687"/>
    </source>
</evidence>
<proteinExistence type="inferred from homology"/>
<evidence type="ECO:0000256" key="6">
    <source>
        <dbReference type="PIRNR" id="PIRNR018968"/>
    </source>
</evidence>
<gene>
    <name evidence="8" type="ORF">XA3_16020</name>
</gene>
<dbReference type="GO" id="GO:0055085">
    <property type="term" value="P:transmembrane transport"/>
    <property type="evidence" value="ECO:0007669"/>
    <property type="project" value="UniProtKB-UniRule"/>
</dbReference>
<dbReference type="KEGG" id="xap:XA3_16020"/>
<sequence>MSFKLALSGIKSRLKDYLVLFSGLMISAAIFYMFQSLASNHEFLKSNTSLQMIVFIFYFGAVLLGIITVVYINYANSFLLAMRQKVYAMYMMLGAKSRKIAQLIFLETITIGLFAVAVGIILGLGLTQVVSKILINQMDLAVTHFTPWNLSAILVTFVFFMVIFALMALRNASKLVRLPILKLLNQAKTPTLLKKNKILWFIEVVVGITLLAIGYWSMFELTELQLKGLGIAIITIVLGSYFVFDALFLAIIQILRNNDKFRLKGLHSFTLGQLSFRVRDLTKLLAMISILFALALGAITVGLSFHQEADDMTNMTSHYDLVMHDPTTKEQKQIRKLNVTDTSVYRYKIIGSKVYWNADDFNRKPYYDVEPNGTYHPIKHPHVTGEQMLKNPEKWLQTLSLYLPAKSMQAKGAFVLDGKYHEIQGKETKLSLYVLEDFMKEKGQLKPLVESNSKKIQLPNPINDSTQKYQAYQVFNSMFSGFEFMGLFLGIAFLAMLASILMFKILSSATSDAKRYQMLDKIGTRKKVLQRSIKAELGVLFLMPGILGIIHVLFGLQMFKVTQLLERPYGNLLVPFTIFLVLYGMYYLITELLYRSIVLVKD</sequence>
<keyword evidence="5 6" id="KW-0472">Membrane</keyword>
<dbReference type="PANTHER" id="PTHR46795:SF3">
    <property type="entry name" value="ABC TRANSPORTER PERMEASE"/>
    <property type="match status" value="1"/>
</dbReference>
<feature type="transmembrane region" description="Helical" evidence="6">
    <location>
        <begin position="17"/>
        <end position="35"/>
    </location>
</feature>
<evidence type="ECO:0000256" key="2">
    <source>
        <dbReference type="ARBA" id="ARBA00022475"/>
    </source>
</evidence>
<feature type="transmembrane region" description="Helical" evidence="6">
    <location>
        <begin position="103"/>
        <end position="130"/>
    </location>
</feature>
<keyword evidence="9" id="KW-1185">Reference proteome</keyword>
<evidence type="ECO:0000256" key="3">
    <source>
        <dbReference type="ARBA" id="ARBA00022692"/>
    </source>
</evidence>
<organism evidence="8 9">
    <name type="scientific">Xylocopilactobacillus apicola</name>
    <dbReference type="NCBI Taxonomy" id="2932184"/>
    <lineage>
        <taxon>Bacteria</taxon>
        <taxon>Bacillati</taxon>
        <taxon>Bacillota</taxon>
        <taxon>Bacilli</taxon>
        <taxon>Lactobacillales</taxon>
        <taxon>Lactobacillaceae</taxon>
        <taxon>Xylocopilactobacillus</taxon>
    </lineage>
</organism>
<comment type="similarity">
    <text evidence="6">Belongs to the ABC-4 integral membrane protein family.</text>
</comment>
<evidence type="ECO:0000313" key="9">
    <source>
        <dbReference type="Proteomes" id="UP001321861"/>
    </source>
</evidence>
<protein>
    <submittedName>
        <fullName evidence="8">Permease</fullName>
    </submittedName>
</protein>
<dbReference type="Proteomes" id="UP001321861">
    <property type="component" value="Chromosome"/>
</dbReference>
<keyword evidence="4 6" id="KW-1133">Transmembrane helix</keyword>
<feature type="transmembrane region" description="Helical" evidence="6">
    <location>
        <begin position="55"/>
        <end position="82"/>
    </location>
</feature>
<feature type="domain" description="ABC3 transporter permease C-terminal" evidence="7">
    <location>
        <begin position="59"/>
        <end position="174"/>
    </location>
</feature>
<accession>A0AAU9DKT4</accession>
<evidence type="ECO:0000256" key="1">
    <source>
        <dbReference type="ARBA" id="ARBA00004651"/>
    </source>
</evidence>
<evidence type="ECO:0000313" key="8">
    <source>
        <dbReference type="EMBL" id="BDR59161.1"/>
    </source>
</evidence>
<dbReference type="EMBL" id="AP026802">
    <property type="protein sequence ID" value="BDR59161.1"/>
    <property type="molecule type" value="Genomic_DNA"/>
</dbReference>
<keyword evidence="6" id="KW-0813">Transport</keyword>
<feature type="transmembrane region" description="Helical" evidence="6">
    <location>
        <begin position="568"/>
        <end position="589"/>
    </location>
</feature>
<dbReference type="Pfam" id="PF02687">
    <property type="entry name" value="FtsX"/>
    <property type="match status" value="1"/>
</dbReference>
<comment type="subcellular location">
    <subcellularLocation>
        <location evidence="1 6">Cell membrane</location>
        <topology evidence="1 6">Multi-pass membrane protein</topology>
    </subcellularLocation>
</comment>
<keyword evidence="2 6" id="KW-1003">Cell membrane</keyword>
<dbReference type="GO" id="GO:0005886">
    <property type="term" value="C:plasma membrane"/>
    <property type="evidence" value="ECO:0007669"/>
    <property type="project" value="UniProtKB-SubCell"/>
</dbReference>
<dbReference type="RefSeq" id="WP_317634968.1">
    <property type="nucleotide sequence ID" value="NZ_AP026802.1"/>
</dbReference>
<feature type="transmembrane region" description="Helical" evidence="6">
    <location>
        <begin position="229"/>
        <end position="255"/>
    </location>
</feature>
<feature type="transmembrane region" description="Helical" evidence="6">
    <location>
        <begin position="150"/>
        <end position="169"/>
    </location>
</feature>
<feature type="transmembrane region" description="Helical" evidence="6">
    <location>
        <begin position="198"/>
        <end position="217"/>
    </location>
</feature>
<evidence type="ECO:0000256" key="4">
    <source>
        <dbReference type="ARBA" id="ARBA00022989"/>
    </source>
</evidence>